<keyword evidence="1" id="KW-1133">Transmembrane helix</keyword>
<evidence type="ECO:0000259" key="2">
    <source>
        <dbReference type="Pfam" id="PF13559"/>
    </source>
</evidence>
<comment type="caution">
    <text evidence="3">The sequence shown here is derived from an EMBL/GenBank/DDBJ whole genome shotgun (WGS) entry which is preliminary data.</text>
</comment>
<feature type="transmembrane region" description="Helical" evidence="1">
    <location>
        <begin position="64"/>
        <end position="84"/>
    </location>
</feature>
<feature type="domain" description="Protein-glutamine gamma-glutamyltransferase-like C-terminal" evidence="2">
    <location>
        <begin position="132"/>
        <end position="200"/>
    </location>
</feature>
<protein>
    <recommendedName>
        <fullName evidence="2">Protein-glutamine gamma-glutamyltransferase-like C-terminal domain-containing protein</fullName>
    </recommendedName>
</protein>
<gene>
    <name evidence="3" type="ORF">HNR19_000825</name>
</gene>
<dbReference type="AlphaFoldDB" id="A0A853BZ37"/>
<evidence type="ECO:0000256" key="1">
    <source>
        <dbReference type="SAM" id="Phobius"/>
    </source>
</evidence>
<organism evidence="3 4">
    <name type="scientific">Nocardioides thalensis</name>
    <dbReference type="NCBI Taxonomy" id="1914755"/>
    <lineage>
        <taxon>Bacteria</taxon>
        <taxon>Bacillati</taxon>
        <taxon>Actinomycetota</taxon>
        <taxon>Actinomycetes</taxon>
        <taxon>Propionibacteriales</taxon>
        <taxon>Nocardioidaceae</taxon>
        <taxon>Nocardioides</taxon>
    </lineage>
</organism>
<evidence type="ECO:0000313" key="4">
    <source>
        <dbReference type="Proteomes" id="UP000530424"/>
    </source>
</evidence>
<accession>A0A853BZ37</accession>
<keyword evidence="1" id="KW-0472">Membrane</keyword>
<dbReference type="Pfam" id="PF13559">
    <property type="entry name" value="DUF4129"/>
    <property type="match status" value="1"/>
</dbReference>
<dbReference type="RefSeq" id="WP_179666762.1">
    <property type="nucleotide sequence ID" value="NZ_JACCFP010000001.1"/>
</dbReference>
<sequence>MSLPPSYLLLDPPLDPSGDDARSSLRRELARPEYHDTDLLQRLRDWLVRFFDDGVQSVSDLSGVPAFLLLLLLVGLLVAIGTLVSRARRTTRVRDRSAPALTDETITAAQLRARAEAALAEGRYDDALLDAFRALAVRQVESDRIEDLPQATAHELAASLGSAFAGHRERIEQAADTFDAVLYGDRPATREQASAVLALDAELSGRAVRR</sequence>
<evidence type="ECO:0000313" key="3">
    <source>
        <dbReference type="EMBL" id="NYJ00127.1"/>
    </source>
</evidence>
<keyword evidence="4" id="KW-1185">Reference proteome</keyword>
<name>A0A853BZ37_9ACTN</name>
<dbReference type="InterPro" id="IPR025403">
    <property type="entry name" value="TgpA-like_C"/>
</dbReference>
<dbReference type="EMBL" id="JACCFP010000001">
    <property type="protein sequence ID" value="NYJ00127.1"/>
    <property type="molecule type" value="Genomic_DNA"/>
</dbReference>
<dbReference type="Proteomes" id="UP000530424">
    <property type="component" value="Unassembled WGS sequence"/>
</dbReference>
<proteinExistence type="predicted"/>
<reference evidence="3 4" key="1">
    <citation type="submission" date="2020-07" db="EMBL/GenBank/DDBJ databases">
        <title>Sequencing the genomes of 1000 actinobacteria strains.</title>
        <authorList>
            <person name="Klenk H.-P."/>
        </authorList>
    </citation>
    <scope>NUCLEOTIDE SEQUENCE [LARGE SCALE GENOMIC DNA]</scope>
    <source>
        <strain evidence="3 4">DSM 103833</strain>
    </source>
</reference>
<keyword evidence="1" id="KW-0812">Transmembrane</keyword>